<feature type="transmembrane region" description="Helical" evidence="8">
    <location>
        <begin position="37"/>
        <end position="62"/>
    </location>
</feature>
<feature type="compositionally biased region" description="Polar residues" evidence="9">
    <location>
        <begin position="1"/>
        <end position="18"/>
    </location>
</feature>
<dbReference type="CDD" id="cd06261">
    <property type="entry name" value="TM_PBP2"/>
    <property type="match status" value="1"/>
</dbReference>
<evidence type="ECO:0000259" key="10">
    <source>
        <dbReference type="PROSITE" id="PS50928"/>
    </source>
</evidence>
<comment type="subcellular location">
    <subcellularLocation>
        <location evidence="1 8">Cell membrane</location>
        <topology evidence="1 8">Multi-pass membrane protein</topology>
    </subcellularLocation>
</comment>
<keyword evidence="5 8" id="KW-0812">Transmembrane</keyword>
<feature type="domain" description="ABC transmembrane type-1" evidence="10">
    <location>
        <begin position="97"/>
        <end position="305"/>
    </location>
</feature>
<evidence type="ECO:0000256" key="6">
    <source>
        <dbReference type="ARBA" id="ARBA00022989"/>
    </source>
</evidence>
<name>A0ABD5RA90_9EURY</name>
<feature type="region of interest" description="Disordered" evidence="9">
    <location>
        <begin position="1"/>
        <end position="21"/>
    </location>
</feature>
<dbReference type="PROSITE" id="PS50928">
    <property type="entry name" value="ABC_TM1"/>
    <property type="match status" value="1"/>
</dbReference>
<comment type="caution">
    <text evidence="11">The sequence shown here is derived from an EMBL/GenBank/DDBJ whole genome shotgun (WGS) entry which is preliminary data.</text>
</comment>
<dbReference type="InterPro" id="IPR005672">
    <property type="entry name" value="Phosphate_PstA"/>
</dbReference>
<keyword evidence="6 8" id="KW-1133">Transmembrane helix</keyword>
<dbReference type="Proteomes" id="UP001596201">
    <property type="component" value="Unassembled WGS sequence"/>
</dbReference>
<evidence type="ECO:0000256" key="1">
    <source>
        <dbReference type="ARBA" id="ARBA00004651"/>
    </source>
</evidence>
<feature type="transmembrane region" description="Helical" evidence="8">
    <location>
        <begin position="134"/>
        <end position="158"/>
    </location>
</feature>
<evidence type="ECO:0000256" key="7">
    <source>
        <dbReference type="ARBA" id="ARBA00023136"/>
    </source>
</evidence>
<evidence type="ECO:0000256" key="9">
    <source>
        <dbReference type="SAM" id="MobiDB-lite"/>
    </source>
</evidence>
<sequence>MATRTSPADETETGTGTVRSGADWQAGEHVRRWPGRLFAALTAGATALGLALLGVLLLLVTLDAFAVFRPEPAWLDFGFLTSAPSRFPDRAGIYPALLGSIYMALLLSVLTFPIGVGAAIYLEEYARESRLTRLIQLNIANLAGVPSVVYGILGLALFVRTLSLPNGSLLVGAATVGLLVLPIVVISAQEAIRAVPDSLRQASYGMGATRWQTVRRVVLPQAFPGILTGTILALGRAIGETAPLIMIGAPATLFLAPSGVLEKFSAMPRQIFAWSDAPQPEFQYGVVAAGVVVLVSVLLVMNATAIYLRYRTQR</sequence>
<evidence type="ECO:0000313" key="12">
    <source>
        <dbReference type="Proteomes" id="UP001596201"/>
    </source>
</evidence>
<reference evidence="11 12" key="1">
    <citation type="journal article" date="2019" name="Int. J. Syst. Evol. Microbiol.">
        <title>The Global Catalogue of Microorganisms (GCM) 10K type strain sequencing project: providing services to taxonomists for standard genome sequencing and annotation.</title>
        <authorList>
            <consortium name="The Broad Institute Genomics Platform"/>
            <consortium name="The Broad Institute Genome Sequencing Center for Infectious Disease"/>
            <person name="Wu L."/>
            <person name="Ma J."/>
        </authorList>
    </citation>
    <scope>NUCLEOTIDE SEQUENCE [LARGE SCALE GENOMIC DNA]</scope>
    <source>
        <strain evidence="11 12">CGMCC 1.12237</strain>
    </source>
</reference>
<feature type="transmembrane region" description="Helical" evidence="8">
    <location>
        <begin position="170"/>
        <end position="196"/>
    </location>
</feature>
<keyword evidence="12" id="KW-1185">Reference proteome</keyword>
<evidence type="ECO:0000256" key="4">
    <source>
        <dbReference type="ARBA" id="ARBA00022475"/>
    </source>
</evidence>
<dbReference type="Gene3D" id="1.10.3720.10">
    <property type="entry name" value="MetI-like"/>
    <property type="match status" value="1"/>
</dbReference>
<evidence type="ECO:0000256" key="2">
    <source>
        <dbReference type="ARBA" id="ARBA00007069"/>
    </source>
</evidence>
<keyword evidence="3" id="KW-0813">Transport</keyword>
<feature type="transmembrane region" description="Helical" evidence="8">
    <location>
        <begin position="282"/>
        <end position="308"/>
    </location>
</feature>
<evidence type="ECO:0000256" key="3">
    <source>
        <dbReference type="ARBA" id="ARBA00022448"/>
    </source>
</evidence>
<dbReference type="EMBL" id="JBHSKX010000001">
    <property type="protein sequence ID" value="MFC5366885.1"/>
    <property type="molecule type" value="Genomic_DNA"/>
</dbReference>
<dbReference type="SUPFAM" id="SSF161098">
    <property type="entry name" value="MetI-like"/>
    <property type="match status" value="1"/>
</dbReference>
<dbReference type="InterPro" id="IPR000515">
    <property type="entry name" value="MetI-like"/>
</dbReference>
<dbReference type="PANTHER" id="PTHR43470">
    <property type="entry name" value="PHOSPHATE TRANSPORT SYSTEM PERMEASE PROTEIN PSTA-RELATED"/>
    <property type="match status" value="1"/>
</dbReference>
<organism evidence="11 12">
    <name type="scientific">Salinirubrum litoreum</name>
    <dbReference type="NCBI Taxonomy" id="1126234"/>
    <lineage>
        <taxon>Archaea</taxon>
        <taxon>Methanobacteriati</taxon>
        <taxon>Methanobacteriota</taxon>
        <taxon>Stenosarchaea group</taxon>
        <taxon>Halobacteria</taxon>
        <taxon>Halobacteriales</taxon>
        <taxon>Haloferacaceae</taxon>
        <taxon>Salinirubrum</taxon>
    </lineage>
</organism>
<protein>
    <recommendedName>
        <fullName evidence="8">Phosphate transport system permease protein PstA</fullName>
    </recommendedName>
</protein>
<gene>
    <name evidence="11" type="primary">pstA</name>
    <name evidence="11" type="ORF">ACFPJ5_08020</name>
</gene>
<keyword evidence="4 8" id="KW-1003">Cell membrane</keyword>
<keyword evidence="7 8" id="KW-0472">Membrane</keyword>
<dbReference type="RefSeq" id="WP_227227781.1">
    <property type="nucleotide sequence ID" value="NZ_JAJCVJ010000001.1"/>
</dbReference>
<dbReference type="PANTHER" id="PTHR43470:SF5">
    <property type="entry name" value="PHOSPHATE TRANSPORT SYSTEM PERMEASE PROTEIN PSTA"/>
    <property type="match status" value="1"/>
</dbReference>
<dbReference type="NCBIfam" id="TIGR00974">
    <property type="entry name" value="3a0107s02c"/>
    <property type="match status" value="1"/>
</dbReference>
<evidence type="ECO:0000313" key="11">
    <source>
        <dbReference type="EMBL" id="MFC5366885.1"/>
    </source>
</evidence>
<feature type="transmembrane region" description="Helical" evidence="8">
    <location>
        <begin position="217"/>
        <end position="238"/>
    </location>
</feature>
<dbReference type="GO" id="GO:0005886">
    <property type="term" value="C:plasma membrane"/>
    <property type="evidence" value="ECO:0007669"/>
    <property type="project" value="UniProtKB-SubCell"/>
</dbReference>
<dbReference type="Pfam" id="PF00528">
    <property type="entry name" value="BPD_transp_1"/>
    <property type="match status" value="1"/>
</dbReference>
<feature type="transmembrane region" description="Helical" evidence="8">
    <location>
        <begin position="101"/>
        <end position="122"/>
    </location>
</feature>
<dbReference type="AlphaFoldDB" id="A0ABD5RA90"/>
<proteinExistence type="inferred from homology"/>
<evidence type="ECO:0000256" key="8">
    <source>
        <dbReference type="RuleBase" id="RU363043"/>
    </source>
</evidence>
<evidence type="ECO:0000256" key="5">
    <source>
        <dbReference type="ARBA" id="ARBA00022692"/>
    </source>
</evidence>
<accession>A0ABD5RA90</accession>
<dbReference type="InterPro" id="IPR035906">
    <property type="entry name" value="MetI-like_sf"/>
</dbReference>
<comment type="similarity">
    <text evidence="2 8">Belongs to the binding-protein-dependent transport system permease family. CysTW subfamily.</text>
</comment>